<gene>
    <name evidence="2" type="ORF">CISIN_1g035898mg</name>
</gene>
<keyword evidence="1" id="KW-0812">Transmembrane</keyword>
<feature type="transmembrane region" description="Helical" evidence="1">
    <location>
        <begin position="46"/>
        <end position="68"/>
    </location>
</feature>
<keyword evidence="1" id="KW-1133">Transmembrane helix</keyword>
<protein>
    <submittedName>
        <fullName evidence="2">Uncharacterized protein</fullName>
    </submittedName>
</protein>
<name>A0A067E4D7_CITSI</name>
<evidence type="ECO:0000313" key="2">
    <source>
        <dbReference type="EMBL" id="KDO48700.1"/>
    </source>
</evidence>
<reference evidence="2 3" key="1">
    <citation type="submission" date="2014-04" db="EMBL/GenBank/DDBJ databases">
        <authorList>
            <consortium name="International Citrus Genome Consortium"/>
            <person name="Gmitter F."/>
            <person name="Chen C."/>
            <person name="Farmerie W."/>
            <person name="Harkins T."/>
            <person name="Desany B."/>
            <person name="Mohiuddin M."/>
            <person name="Kodira C."/>
            <person name="Borodovsky M."/>
            <person name="Lomsadze A."/>
            <person name="Burns P."/>
            <person name="Jenkins J."/>
            <person name="Prochnik S."/>
            <person name="Shu S."/>
            <person name="Chapman J."/>
            <person name="Pitluck S."/>
            <person name="Schmutz J."/>
            <person name="Rokhsar D."/>
        </authorList>
    </citation>
    <scope>NUCLEOTIDE SEQUENCE</scope>
</reference>
<accession>A0A067E4D7</accession>
<feature type="non-terminal residue" evidence="2">
    <location>
        <position position="1"/>
    </location>
</feature>
<dbReference type="EMBL" id="KK785135">
    <property type="protein sequence ID" value="KDO48700.1"/>
    <property type="molecule type" value="Genomic_DNA"/>
</dbReference>
<proteinExistence type="predicted"/>
<dbReference type="AlphaFoldDB" id="A0A067E4D7"/>
<keyword evidence="1" id="KW-0472">Membrane</keyword>
<evidence type="ECO:0000256" key="1">
    <source>
        <dbReference type="SAM" id="Phobius"/>
    </source>
</evidence>
<keyword evidence="3" id="KW-1185">Reference proteome</keyword>
<feature type="transmembrane region" description="Helical" evidence="1">
    <location>
        <begin position="21"/>
        <end position="40"/>
    </location>
</feature>
<evidence type="ECO:0000313" key="3">
    <source>
        <dbReference type="Proteomes" id="UP000027120"/>
    </source>
</evidence>
<dbReference type="Proteomes" id="UP000027120">
    <property type="component" value="Unassembled WGS sequence"/>
</dbReference>
<sequence>SYPTICRIAAPVNDKTCVRCRFLLCSLPLPIPSVFASFWLHDPTAIVAAAADSFCLCFFLALLWSLLLPLPSRLLTLLWSLVTGHRALLAPHCFLQLAESRLPSFNC</sequence>
<organism evidence="2 3">
    <name type="scientific">Citrus sinensis</name>
    <name type="common">Sweet orange</name>
    <name type="synonym">Citrus aurantium var. sinensis</name>
    <dbReference type="NCBI Taxonomy" id="2711"/>
    <lineage>
        <taxon>Eukaryota</taxon>
        <taxon>Viridiplantae</taxon>
        <taxon>Streptophyta</taxon>
        <taxon>Embryophyta</taxon>
        <taxon>Tracheophyta</taxon>
        <taxon>Spermatophyta</taxon>
        <taxon>Magnoliopsida</taxon>
        <taxon>eudicotyledons</taxon>
        <taxon>Gunneridae</taxon>
        <taxon>Pentapetalae</taxon>
        <taxon>rosids</taxon>
        <taxon>malvids</taxon>
        <taxon>Sapindales</taxon>
        <taxon>Rutaceae</taxon>
        <taxon>Aurantioideae</taxon>
        <taxon>Citrus</taxon>
    </lineage>
</organism>